<gene>
    <name evidence="1" type="ORF">B0I21_11610</name>
</gene>
<dbReference type="RefSeq" id="WP_133642193.1">
    <property type="nucleotide sequence ID" value="NZ_SNZV01000016.1"/>
</dbReference>
<reference evidence="1 2" key="1">
    <citation type="submission" date="2019-03" db="EMBL/GenBank/DDBJ databases">
        <title>Genomic Encyclopedia of Type Strains, Phase III (KMG-III): the genomes of soil and plant-associated and newly described type strains.</title>
        <authorList>
            <person name="Whitman W."/>
        </authorList>
    </citation>
    <scope>NUCLEOTIDE SEQUENCE [LARGE SCALE GENOMIC DNA]</scope>
    <source>
        <strain evidence="1 2">CGMCC 1.12801</strain>
    </source>
</reference>
<accession>A0A4R7CRT9</accession>
<proteinExistence type="predicted"/>
<dbReference type="EMBL" id="SNZV01000016">
    <property type="protein sequence ID" value="TDS06570.1"/>
    <property type="molecule type" value="Genomic_DNA"/>
</dbReference>
<evidence type="ECO:0000313" key="1">
    <source>
        <dbReference type="EMBL" id="TDS06570.1"/>
    </source>
</evidence>
<evidence type="ECO:0000313" key="2">
    <source>
        <dbReference type="Proteomes" id="UP000294752"/>
    </source>
</evidence>
<keyword evidence="2" id="KW-1185">Reference proteome</keyword>
<dbReference type="Proteomes" id="UP000294752">
    <property type="component" value="Unassembled WGS sequence"/>
</dbReference>
<organism evidence="1 2">
    <name type="scientific">Sphingobacterium paludis</name>
    <dbReference type="NCBI Taxonomy" id="1476465"/>
    <lineage>
        <taxon>Bacteria</taxon>
        <taxon>Pseudomonadati</taxon>
        <taxon>Bacteroidota</taxon>
        <taxon>Sphingobacteriia</taxon>
        <taxon>Sphingobacteriales</taxon>
        <taxon>Sphingobacteriaceae</taxon>
        <taxon>Sphingobacterium</taxon>
    </lineage>
</organism>
<comment type="caution">
    <text evidence="1">The sequence shown here is derived from an EMBL/GenBank/DDBJ whole genome shotgun (WGS) entry which is preliminary data.</text>
</comment>
<dbReference type="AlphaFoldDB" id="A0A4R7CRT9"/>
<protein>
    <submittedName>
        <fullName evidence="1">Uncharacterized protein</fullName>
    </submittedName>
</protein>
<name>A0A4R7CRT9_9SPHI</name>
<sequence length="176" mass="20673">MEKALSKLAELKNYIFKVQQLSDSPEIAYTWGNDPFYVAHRNIALELMHKGHRDDAIKLLENYVSYQYHDRLGEANADLSNIWDGLIPLTRDNIERLYKQHNGIMVATDIYFPLPYVNYTFLNVLQEERSKLMEDEHNTVLPLEWILDGERELDNAFLDVYNTKLNNASYPFLKIC</sequence>
<dbReference type="OrthoDB" id="705452at2"/>